<sequence length="171" mass="19271">MFDGGLAISIRSETVYETPEWQVQLFSRQGDLKRQLIGDNEDIVLKTPEHLASNADEDILYISDRAANAVIGINPRGSVLFTFMSTSMFAPRGLSVDLEGHFYVACDQGVIQIHKDGKQFRMILRLKDNKTGIQTFTLDRVSNCLVTFEDMTTASKFRFVAQLTNLNQNKC</sequence>
<keyword evidence="2" id="KW-1185">Reference proteome</keyword>
<proteinExistence type="predicted"/>
<evidence type="ECO:0000313" key="1">
    <source>
        <dbReference type="EMBL" id="KAH3829625.1"/>
    </source>
</evidence>
<dbReference type="InterPro" id="IPR011042">
    <property type="entry name" value="6-blade_b-propeller_TolB-like"/>
</dbReference>
<gene>
    <name evidence="1" type="ORF">DPMN_102852</name>
</gene>
<dbReference type="EMBL" id="JAIWYP010000004">
    <property type="protein sequence ID" value="KAH3829625.1"/>
    <property type="molecule type" value="Genomic_DNA"/>
</dbReference>
<dbReference type="Proteomes" id="UP000828390">
    <property type="component" value="Unassembled WGS sequence"/>
</dbReference>
<comment type="caution">
    <text evidence="1">The sequence shown here is derived from an EMBL/GenBank/DDBJ whole genome shotgun (WGS) entry which is preliminary data.</text>
</comment>
<evidence type="ECO:0000313" key="2">
    <source>
        <dbReference type="Proteomes" id="UP000828390"/>
    </source>
</evidence>
<protein>
    <recommendedName>
        <fullName evidence="3">SMP-30/Gluconolactonase/LRE-like region domain-containing protein</fullName>
    </recommendedName>
</protein>
<dbReference type="SUPFAM" id="SSF63825">
    <property type="entry name" value="YWTD domain"/>
    <property type="match status" value="1"/>
</dbReference>
<evidence type="ECO:0008006" key="3">
    <source>
        <dbReference type="Google" id="ProtNLM"/>
    </source>
</evidence>
<reference evidence="1" key="1">
    <citation type="journal article" date="2019" name="bioRxiv">
        <title>The Genome of the Zebra Mussel, Dreissena polymorpha: A Resource for Invasive Species Research.</title>
        <authorList>
            <person name="McCartney M.A."/>
            <person name="Auch B."/>
            <person name="Kono T."/>
            <person name="Mallez S."/>
            <person name="Zhang Y."/>
            <person name="Obille A."/>
            <person name="Becker A."/>
            <person name="Abrahante J.E."/>
            <person name="Garbe J."/>
            <person name="Badalamenti J.P."/>
            <person name="Herman A."/>
            <person name="Mangelson H."/>
            <person name="Liachko I."/>
            <person name="Sullivan S."/>
            <person name="Sone E.D."/>
            <person name="Koren S."/>
            <person name="Silverstein K.A.T."/>
            <person name="Beckman K.B."/>
            <person name="Gohl D.M."/>
        </authorList>
    </citation>
    <scope>NUCLEOTIDE SEQUENCE</scope>
    <source>
        <strain evidence="1">Duluth1</strain>
        <tissue evidence="1">Whole animal</tissue>
    </source>
</reference>
<accession>A0A9D4JYM6</accession>
<reference evidence="1" key="2">
    <citation type="submission" date="2020-11" db="EMBL/GenBank/DDBJ databases">
        <authorList>
            <person name="McCartney M.A."/>
            <person name="Auch B."/>
            <person name="Kono T."/>
            <person name="Mallez S."/>
            <person name="Becker A."/>
            <person name="Gohl D.M."/>
            <person name="Silverstein K.A.T."/>
            <person name="Koren S."/>
            <person name="Bechman K.B."/>
            <person name="Herman A."/>
            <person name="Abrahante J.E."/>
            <person name="Garbe J."/>
        </authorList>
    </citation>
    <scope>NUCLEOTIDE SEQUENCE</scope>
    <source>
        <strain evidence="1">Duluth1</strain>
        <tissue evidence="1">Whole animal</tissue>
    </source>
</reference>
<dbReference type="Gene3D" id="2.120.10.30">
    <property type="entry name" value="TolB, C-terminal domain"/>
    <property type="match status" value="1"/>
</dbReference>
<name>A0A9D4JYM6_DREPO</name>
<dbReference type="AlphaFoldDB" id="A0A9D4JYM6"/>
<organism evidence="1 2">
    <name type="scientific">Dreissena polymorpha</name>
    <name type="common">Zebra mussel</name>
    <name type="synonym">Mytilus polymorpha</name>
    <dbReference type="NCBI Taxonomy" id="45954"/>
    <lineage>
        <taxon>Eukaryota</taxon>
        <taxon>Metazoa</taxon>
        <taxon>Spiralia</taxon>
        <taxon>Lophotrochozoa</taxon>
        <taxon>Mollusca</taxon>
        <taxon>Bivalvia</taxon>
        <taxon>Autobranchia</taxon>
        <taxon>Heteroconchia</taxon>
        <taxon>Euheterodonta</taxon>
        <taxon>Imparidentia</taxon>
        <taxon>Neoheterodontei</taxon>
        <taxon>Myida</taxon>
        <taxon>Dreissenoidea</taxon>
        <taxon>Dreissenidae</taxon>
        <taxon>Dreissena</taxon>
    </lineage>
</organism>